<protein>
    <recommendedName>
        <fullName evidence="3">DUF2283 domain-containing protein</fullName>
    </recommendedName>
</protein>
<evidence type="ECO:0008006" key="3">
    <source>
        <dbReference type="Google" id="ProtNLM"/>
    </source>
</evidence>
<accession>A0AAW9QRC2</accession>
<reference evidence="1 2" key="1">
    <citation type="submission" date="2024-01" db="EMBL/GenBank/DDBJ databases">
        <title>Genomic insights into the taxonomy and metabolism of the cyanobacterium Pannus brasiliensis CCIBt3594.</title>
        <authorList>
            <person name="Machado M."/>
            <person name="Botero N.B."/>
            <person name="Andreote A.P.D."/>
            <person name="Feitosa A.M.T."/>
            <person name="Popin R."/>
            <person name="Sivonen K."/>
            <person name="Fiore M.F."/>
        </authorList>
    </citation>
    <scope>NUCLEOTIDE SEQUENCE [LARGE SCALE GENOMIC DNA]</scope>
    <source>
        <strain evidence="1 2">CCIBt3594</strain>
    </source>
</reference>
<sequence length="78" mass="8880">MAQRKVYYEPETELLTVFWQPPRENQICTELDNGVMLIKDSATDEPIGVEILSYRRGDNRLDSVSVEMGQISSINVSC</sequence>
<dbReference type="Proteomes" id="UP001328733">
    <property type="component" value="Unassembled WGS sequence"/>
</dbReference>
<dbReference type="AlphaFoldDB" id="A0AAW9QRC2"/>
<keyword evidence="2" id="KW-1185">Reference proteome</keyword>
<gene>
    <name evidence="1" type="ORF">V0288_01765</name>
</gene>
<name>A0AAW9QRC2_9CHRO</name>
<dbReference type="EMBL" id="JBAFSM010000002">
    <property type="protein sequence ID" value="MEG3435833.1"/>
    <property type="molecule type" value="Genomic_DNA"/>
</dbReference>
<evidence type="ECO:0000313" key="1">
    <source>
        <dbReference type="EMBL" id="MEG3435833.1"/>
    </source>
</evidence>
<organism evidence="1 2">
    <name type="scientific">Pannus brasiliensis CCIBt3594</name>
    <dbReference type="NCBI Taxonomy" id="1427578"/>
    <lineage>
        <taxon>Bacteria</taxon>
        <taxon>Bacillati</taxon>
        <taxon>Cyanobacteriota</taxon>
        <taxon>Cyanophyceae</taxon>
        <taxon>Oscillatoriophycideae</taxon>
        <taxon>Chroococcales</taxon>
        <taxon>Microcystaceae</taxon>
        <taxon>Pannus</taxon>
    </lineage>
</organism>
<proteinExistence type="predicted"/>
<comment type="caution">
    <text evidence="1">The sequence shown here is derived from an EMBL/GenBank/DDBJ whole genome shotgun (WGS) entry which is preliminary data.</text>
</comment>
<dbReference type="RefSeq" id="WP_422661864.1">
    <property type="nucleotide sequence ID" value="NZ_JBAFSM010000002.1"/>
</dbReference>
<evidence type="ECO:0000313" key="2">
    <source>
        <dbReference type="Proteomes" id="UP001328733"/>
    </source>
</evidence>